<organism evidence="2 3">
    <name type="scientific">Neocallimastix californiae</name>
    <dbReference type="NCBI Taxonomy" id="1754190"/>
    <lineage>
        <taxon>Eukaryota</taxon>
        <taxon>Fungi</taxon>
        <taxon>Fungi incertae sedis</taxon>
        <taxon>Chytridiomycota</taxon>
        <taxon>Chytridiomycota incertae sedis</taxon>
        <taxon>Neocallimastigomycetes</taxon>
        <taxon>Neocallimastigales</taxon>
        <taxon>Neocallimastigaceae</taxon>
        <taxon>Neocallimastix</taxon>
    </lineage>
</organism>
<dbReference type="Pfam" id="PF04724">
    <property type="entry name" value="Glyco_transf_17"/>
    <property type="match status" value="1"/>
</dbReference>
<dbReference type="Proteomes" id="UP000193920">
    <property type="component" value="Unassembled WGS sequence"/>
</dbReference>
<protein>
    <recommendedName>
        <fullName evidence="4">Glycosyltransferase family 17 protein</fullName>
    </recommendedName>
</protein>
<gene>
    <name evidence="2" type="ORF">LY90DRAFT_705789</name>
</gene>
<dbReference type="GO" id="GO:0006044">
    <property type="term" value="P:N-acetylglucosamine metabolic process"/>
    <property type="evidence" value="ECO:0007669"/>
    <property type="project" value="TreeGrafter"/>
</dbReference>
<dbReference type="GO" id="GO:0003830">
    <property type="term" value="F:beta-1,4-mannosylglycoprotein 4-beta-N-acetylglucosaminyltransferase activity"/>
    <property type="evidence" value="ECO:0007669"/>
    <property type="project" value="InterPro"/>
</dbReference>
<keyword evidence="1" id="KW-0812">Transmembrane</keyword>
<sequence length="708" mass="83944">MDNNDQEYVLLETHDDFDENEEIITYNPKKNRIKKILKRTFKFLLKVLLGIIGLIGIICIYYYLRGPEKLELVFIQGQSRKDKYGVELNRNILNGIYCIGFDKNVSKTLEEWNLYTPPCPNLRPVHYPDTIINPKCDNLSIQLINYDSVLPFTHHLNSITNQIKNWNEWVKNKNENIKYGYRRVDGLVGNQYFPFDYGYNGEDTSNIDDTEYYKKVVNSRMDEVPDPRRRRLFNLYLSEYYEIFDYFVIYEANTTFAGKPKPLYFTRALLETNRYDRFKDKLIPLPMKIIVNENTGRGYAFPREHVARRLVIQEGLKSVHARHGDIYLHGDLDELVKPHVIARLKKCGGWEHFQAGIGGGPKSFKDGNTSSYLLNPNITVSTDKYGFYLVDYERRLSVGMQSWFHEYSFNLVQNTTIGTTFHPNIAIFDARRALGQFVERNNWRLSRRNDGSDPLSDPNFNPYQGYEYTDNTNDQYKGKGYLGEFTRYESKYLKFEKVLSYDVEMKDKGRPIFWSAAWHVSSFLPTIEHIYNKVASYSHYNEYFFIFKTAGQIKRGIIKRIKKHKYIFGSGKEYEVNPMILPDNFTKGYDYNFDAKYWDENLRYNSKTLKESDISPEFNRTLTIVKREIPNQVWQNPICYSYMIDRDYGFEKKIWWQVIPREQWDTVRFEELDEDILKKITPSQLSESFKTEMFEEMKKSRTNNNEST</sequence>
<evidence type="ECO:0000256" key="1">
    <source>
        <dbReference type="SAM" id="Phobius"/>
    </source>
</evidence>
<evidence type="ECO:0000313" key="2">
    <source>
        <dbReference type="EMBL" id="ORY27944.1"/>
    </source>
</evidence>
<dbReference type="AlphaFoldDB" id="A0A1Y2AZP4"/>
<comment type="caution">
    <text evidence="2">The sequence shown here is derived from an EMBL/GenBank/DDBJ whole genome shotgun (WGS) entry which is preliminary data.</text>
</comment>
<dbReference type="STRING" id="1754190.A0A1Y2AZP4"/>
<dbReference type="EMBL" id="MCOG01000189">
    <property type="protein sequence ID" value="ORY27944.1"/>
    <property type="molecule type" value="Genomic_DNA"/>
</dbReference>
<dbReference type="PANTHER" id="PTHR12224:SF0">
    <property type="entry name" value="BETA-1,4-MANNOSYL-GLYCOPROTEIN 4-BETA-N-ACETYLGLUCOSAMINYLTRANSFERASE"/>
    <property type="match status" value="1"/>
</dbReference>
<evidence type="ECO:0000313" key="3">
    <source>
        <dbReference type="Proteomes" id="UP000193920"/>
    </source>
</evidence>
<dbReference type="OrthoDB" id="6474464at2759"/>
<proteinExistence type="predicted"/>
<feature type="transmembrane region" description="Helical" evidence="1">
    <location>
        <begin position="43"/>
        <end position="64"/>
    </location>
</feature>
<name>A0A1Y2AZP4_9FUNG</name>
<keyword evidence="1" id="KW-1133">Transmembrane helix</keyword>
<keyword evidence="1" id="KW-0472">Membrane</keyword>
<keyword evidence="3" id="KW-1185">Reference proteome</keyword>
<dbReference type="InterPro" id="IPR006813">
    <property type="entry name" value="Glyco_trans_17"/>
</dbReference>
<accession>A0A1Y2AZP4</accession>
<evidence type="ECO:0008006" key="4">
    <source>
        <dbReference type="Google" id="ProtNLM"/>
    </source>
</evidence>
<dbReference type="PANTHER" id="PTHR12224">
    <property type="entry name" value="BETA-1,4-MANNOSYL-GLYCOPROTEIN BETA-1,4-N-ACETYLGLUCOSAMINYL-TRANSFERASE"/>
    <property type="match status" value="1"/>
</dbReference>
<reference evidence="2 3" key="1">
    <citation type="submission" date="2016-08" db="EMBL/GenBank/DDBJ databases">
        <title>A Parts List for Fungal Cellulosomes Revealed by Comparative Genomics.</title>
        <authorList>
            <consortium name="DOE Joint Genome Institute"/>
            <person name="Haitjema C.H."/>
            <person name="Gilmore S.P."/>
            <person name="Henske J.K."/>
            <person name="Solomon K.V."/>
            <person name="De Groot R."/>
            <person name="Kuo A."/>
            <person name="Mondo S.J."/>
            <person name="Salamov A.A."/>
            <person name="Labutti K."/>
            <person name="Zhao Z."/>
            <person name="Chiniquy J."/>
            <person name="Barry K."/>
            <person name="Brewer H.M."/>
            <person name="Purvine S.O."/>
            <person name="Wright A.T."/>
            <person name="Boxma B."/>
            <person name="Van Alen T."/>
            <person name="Hackstein J.H."/>
            <person name="Baker S.E."/>
            <person name="Grigoriev I.V."/>
            <person name="O'Malley M.A."/>
        </authorList>
    </citation>
    <scope>NUCLEOTIDE SEQUENCE [LARGE SCALE GENOMIC DNA]</scope>
    <source>
        <strain evidence="2 3">G1</strain>
    </source>
</reference>
<dbReference type="GO" id="GO:0016020">
    <property type="term" value="C:membrane"/>
    <property type="evidence" value="ECO:0007669"/>
    <property type="project" value="InterPro"/>
</dbReference>